<dbReference type="EMBL" id="FUXU01000111">
    <property type="protein sequence ID" value="SKA69117.1"/>
    <property type="molecule type" value="Genomic_DNA"/>
</dbReference>
<evidence type="ECO:0000313" key="2">
    <source>
        <dbReference type="Proteomes" id="UP000190162"/>
    </source>
</evidence>
<evidence type="ECO:0000313" key="1">
    <source>
        <dbReference type="EMBL" id="SKA69117.1"/>
    </source>
</evidence>
<sequence>MTTQRTIKVNIPNKSLLALKKGGYKMVIFRGVASLSEDTKSTVFMSVDASNLQEQNEISWNNQYYGFTSKSSLVCGGRVHASSSRKMDLGDVLTIGEDSTTLSVTTPNDSNLVEQYLLKVHNDGESTVCGFSMTHPHTSQPAQICAASIPGKSKASIMPLDRYMVMFTSNQGFDENVAVSHITSNSAIIDFNQHVESREVTYNYDSGLFAQGCDMDSMFFDPTETNGWLSNTWNTIKKAGKVVLNDTLNIVGKQAVNVIKEVMK</sequence>
<dbReference type="AlphaFoldDB" id="A0A1T4VVY6"/>
<organism evidence="1 2">
    <name type="scientific">Enterovibrio nigricans DSM 22720</name>
    <dbReference type="NCBI Taxonomy" id="1121868"/>
    <lineage>
        <taxon>Bacteria</taxon>
        <taxon>Pseudomonadati</taxon>
        <taxon>Pseudomonadota</taxon>
        <taxon>Gammaproteobacteria</taxon>
        <taxon>Vibrionales</taxon>
        <taxon>Vibrionaceae</taxon>
        <taxon>Enterovibrio</taxon>
    </lineage>
</organism>
<name>A0A1T4VVY6_9GAMM</name>
<proteinExistence type="predicted"/>
<dbReference type="Proteomes" id="UP000190162">
    <property type="component" value="Unassembled WGS sequence"/>
</dbReference>
<keyword evidence="2" id="KW-1185">Reference proteome</keyword>
<accession>A0A1T4VVY6</accession>
<gene>
    <name evidence="1" type="ORF">SAMN02745132_04408</name>
</gene>
<dbReference type="RefSeq" id="WP_078754490.1">
    <property type="nucleotide sequence ID" value="NZ_FUXU01000111.1"/>
</dbReference>
<reference evidence="2" key="1">
    <citation type="submission" date="2017-02" db="EMBL/GenBank/DDBJ databases">
        <authorList>
            <person name="Varghese N."/>
            <person name="Submissions S."/>
        </authorList>
    </citation>
    <scope>NUCLEOTIDE SEQUENCE [LARGE SCALE GENOMIC DNA]</scope>
    <source>
        <strain evidence="2">DSM 22720</strain>
    </source>
</reference>
<protein>
    <submittedName>
        <fullName evidence="1">Uncharacterized protein</fullName>
    </submittedName>
</protein>